<keyword evidence="1" id="KW-0732">Signal</keyword>
<reference evidence="2 3" key="1">
    <citation type="submission" date="2020-10" db="EMBL/GenBank/DDBJ databases">
        <title>Pygocentrus nattereri (red-bellied piranha) genome, fPygNat1, primary haplotype.</title>
        <authorList>
            <person name="Myers G."/>
            <person name="Meyer A."/>
            <person name="Karagic N."/>
            <person name="Pippel M."/>
            <person name="Winkler S."/>
            <person name="Tracey A."/>
            <person name="Wood J."/>
            <person name="Formenti G."/>
            <person name="Howe K."/>
            <person name="Fedrigo O."/>
            <person name="Jarvis E.D."/>
        </authorList>
    </citation>
    <scope>NUCLEOTIDE SEQUENCE [LARGE SCALE GENOMIC DNA]</scope>
</reference>
<dbReference type="Proteomes" id="UP001501920">
    <property type="component" value="Chromosome 3"/>
</dbReference>
<proteinExistence type="predicted"/>
<keyword evidence="3" id="KW-1185">Reference proteome</keyword>
<protein>
    <recommendedName>
        <fullName evidence="4">INO80 complex subunit E</fullName>
    </recommendedName>
</protein>
<sequence length="531" mass="56052">MLGAAAALTLGLLAQALTASHPPLHCEDSFYRRTMPKHMSHSGLERRCHSQAGRSFTSLHHPGCQSSVYTALHLSHNNGWGKGAAEETDETWSGEDSHMFIPALLKRDHHVAPSASLSPLQKVDALTAELVESQVVPLCSKVGGNVYVQSGLGGLSECEAGIPWTAVCCTDPDGATSFSKGMVLEGEGDLKVMSVDELEKLVGIEELFSGGCSQGGHGHEEVISLSKERPDIIQDASKDTHLVGTSMDTQVAEGAEPARANMQGDVTSTEETLTEERSIEESSFEKITNANDTESELSESVLLYILSSSFSLLCAPLSPVISTLTNLPSQVSYVLQEDAAVLAAVPRDSLVVVRDVVCGVASGAENTWNILYQVVENGVGSLYFCIRTLVGTLLLSCQEGVTGTGTLMCDIMGLVTRMLQEALELGGHLAGSTGYGLVEYLGTMACEMGHQTSTVGRGLGTLVWRSQRGVGHLLKAVGAIVGGVVENAVENVQEAFGGVENVAENIQEVSGVVENAVENLVENVEEAVKGA</sequence>
<name>A0AAR2KHV7_PYGNA</name>
<organism evidence="2 3">
    <name type="scientific">Pygocentrus nattereri</name>
    <name type="common">Red-bellied piranha</name>
    <dbReference type="NCBI Taxonomy" id="42514"/>
    <lineage>
        <taxon>Eukaryota</taxon>
        <taxon>Metazoa</taxon>
        <taxon>Chordata</taxon>
        <taxon>Craniata</taxon>
        <taxon>Vertebrata</taxon>
        <taxon>Euteleostomi</taxon>
        <taxon>Actinopterygii</taxon>
        <taxon>Neopterygii</taxon>
        <taxon>Teleostei</taxon>
        <taxon>Ostariophysi</taxon>
        <taxon>Characiformes</taxon>
        <taxon>Characoidei</taxon>
        <taxon>Pygocentrus</taxon>
    </lineage>
</organism>
<reference evidence="2" key="2">
    <citation type="submission" date="2025-08" db="UniProtKB">
        <authorList>
            <consortium name="Ensembl"/>
        </authorList>
    </citation>
    <scope>IDENTIFICATION</scope>
</reference>
<evidence type="ECO:0000256" key="1">
    <source>
        <dbReference type="SAM" id="SignalP"/>
    </source>
</evidence>
<evidence type="ECO:0000313" key="3">
    <source>
        <dbReference type="Proteomes" id="UP001501920"/>
    </source>
</evidence>
<dbReference type="AlphaFoldDB" id="A0AAR2KHV7"/>
<accession>A0AAR2KHV7</accession>
<dbReference type="PANTHER" id="PTHR21472:SF23">
    <property type="entry name" value="INO80 COMPLEX SUBUNIT E"/>
    <property type="match status" value="1"/>
</dbReference>
<dbReference type="PANTHER" id="PTHR21472">
    <property type="entry name" value="ENDONUCLEASE DOMAIN-CONTAINING 1 PROTEIN ENDOD1"/>
    <property type="match status" value="1"/>
</dbReference>
<dbReference type="InterPro" id="IPR039015">
    <property type="entry name" value="ENDOD1"/>
</dbReference>
<dbReference type="GeneTree" id="ENSGT00530000067342"/>
<evidence type="ECO:0000313" key="2">
    <source>
        <dbReference type="Ensembl" id="ENSPNAP00000062039.1"/>
    </source>
</evidence>
<dbReference type="Ensembl" id="ENSPNAT00000085161.1">
    <property type="protein sequence ID" value="ENSPNAP00000062039.1"/>
    <property type="gene ID" value="ENSPNAG00000036589.1"/>
</dbReference>
<reference evidence="2" key="3">
    <citation type="submission" date="2025-09" db="UniProtKB">
        <authorList>
            <consortium name="Ensembl"/>
        </authorList>
    </citation>
    <scope>IDENTIFICATION</scope>
</reference>
<evidence type="ECO:0008006" key="4">
    <source>
        <dbReference type="Google" id="ProtNLM"/>
    </source>
</evidence>
<feature type="signal peptide" evidence="1">
    <location>
        <begin position="1"/>
        <end position="19"/>
    </location>
</feature>
<feature type="chain" id="PRO_5044006327" description="INO80 complex subunit E" evidence="1">
    <location>
        <begin position="20"/>
        <end position="531"/>
    </location>
</feature>